<name>A0AA35QEY4_9HYPO</name>
<evidence type="ECO:0000313" key="3">
    <source>
        <dbReference type="EMBL" id="CAI6100807.1"/>
    </source>
</evidence>
<reference evidence="3" key="1">
    <citation type="submission" date="2023-01" db="EMBL/GenBank/DDBJ databases">
        <authorList>
            <person name="Piombo E."/>
        </authorList>
    </citation>
    <scope>NUCLEOTIDE SEQUENCE</scope>
</reference>
<gene>
    <name evidence="3" type="ORF">CCHLO57077_00006834</name>
</gene>
<dbReference type="Proteomes" id="UP001160390">
    <property type="component" value="Unassembled WGS sequence"/>
</dbReference>
<comment type="caution">
    <text evidence="3">The sequence shown here is derived from an EMBL/GenBank/DDBJ whole genome shotgun (WGS) entry which is preliminary data.</text>
</comment>
<accession>A0AA35QEY4</accession>
<dbReference type="GO" id="GO:0005524">
    <property type="term" value="F:ATP binding"/>
    <property type="evidence" value="ECO:0007669"/>
    <property type="project" value="InterPro"/>
</dbReference>
<dbReference type="SMART" id="SM00220">
    <property type="entry name" value="S_TKc"/>
    <property type="match status" value="1"/>
</dbReference>
<protein>
    <recommendedName>
        <fullName evidence="2">Protein kinase domain-containing protein</fullName>
    </recommendedName>
</protein>
<feature type="region of interest" description="Disordered" evidence="1">
    <location>
        <begin position="236"/>
        <end position="259"/>
    </location>
</feature>
<proteinExistence type="predicted"/>
<dbReference type="Gene3D" id="1.10.510.10">
    <property type="entry name" value="Transferase(Phosphotransferase) domain 1"/>
    <property type="match status" value="1"/>
</dbReference>
<evidence type="ECO:0000313" key="4">
    <source>
        <dbReference type="Proteomes" id="UP001160390"/>
    </source>
</evidence>
<dbReference type="PANTHER" id="PTHR24359">
    <property type="entry name" value="SERINE/THREONINE-PROTEIN KINASE SBK1"/>
    <property type="match status" value="1"/>
</dbReference>
<dbReference type="GO" id="GO:0004674">
    <property type="term" value="F:protein serine/threonine kinase activity"/>
    <property type="evidence" value="ECO:0007669"/>
    <property type="project" value="TreeGrafter"/>
</dbReference>
<evidence type="ECO:0000259" key="2">
    <source>
        <dbReference type="PROSITE" id="PS50011"/>
    </source>
</evidence>
<evidence type="ECO:0000256" key="1">
    <source>
        <dbReference type="SAM" id="MobiDB-lite"/>
    </source>
</evidence>
<sequence length="621" mass="71136">MTPKEAGTGTKRFYHQGQDRVRNIRDNGEYFCYEDNTPTRRPIMEPNGTTTVTKIRPAKKTRQELEKAQVLYQFDPDKKFIPRKQYANIMTPERVLEIIYDLPCFHSQTPEWKQTLAQNICFGSNGHRPALKVFGALIMSNLELEHDISEHLKSGLNDGCLPLRADTSDGADKLYCACEKENHIKTMNSDDYSLSERESFLRWVRRLTAPYVAYQPKQHSHYVLDPGNCIPISDTTTRITSPEHKNSRTNKNLEKQGGNPVNGGYGGFSEVHRVQLHDCHCRLPDTGLRHSQGFYALKKLTSHNRLDFELELASLLFSADRNGDKRHMIQVLATFEERLVNQSTFYFLFDCAEGPLEYFWRQHESLVGDMSHCLSMSEQFLGLGQTLEAIHNDRLDFPLPDDVPELKNIPNFENIYGRHGDIKPSNILYFQPSQGEGRLVLADFGLGRLHTKVSRSNQDPKLLSRTETYRSPEFDLPDGLVGPRADVYSLGCVFLEHIGWFLLGADFPDQFSDTRLMKDMYGFEVDTFFMLTDDRKEAVIKPAVKKCIADLKENKACSWFLIQMLELIEDQMLACDKESRIRAAPLVKKLQALQGACRISKTFYMKTWKDCECAVLPESGP</sequence>
<dbReference type="PANTHER" id="PTHR24359:SF37">
    <property type="entry name" value="PROTEIN KINASE DOMAIN-CONTAINING PROTEIN"/>
    <property type="match status" value="1"/>
</dbReference>
<dbReference type="InterPro" id="IPR011009">
    <property type="entry name" value="Kinase-like_dom_sf"/>
</dbReference>
<keyword evidence="4" id="KW-1185">Reference proteome</keyword>
<dbReference type="AlphaFoldDB" id="A0AA35QEY4"/>
<organism evidence="3 4">
    <name type="scientific">Clonostachys chloroleuca</name>
    <dbReference type="NCBI Taxonomy" id="1926264"/>
    <lineage>
        <taxon>Eukaryota</taxon>
        <taxon>Fungi</taxon>
        <taxon>Dikarya</taxon>
        <taxon>Ascomycota</taxon>
        <taxon>Pezizomycotina</taxon>
        <taxon>Sordariomycetes</taxon>
        <taxon>Hypocreomycetidae</taxon>
        <taxon>Hypocreales</taxon>
        <taxon>Bionectriaceae</taxon>
        <taxon>Clonostachys</taxon>
    </lineage>
</organism>
<feature type="compositionally biased region" description="Basic and acidic residues" evidence="1">
    <location>
        <begin position="241"/>
        <end position="254"/>
    </location>
</feature>
<dbReference type="SUPFAM" id="SSF56112">
    <property type="entry name" value="Protein kinase-like (PK-like)"/>
    <property type="match status" value="1"/>
</dbReference>
<feature type="domain" description="Protein kinase" evidence="2">
    <location>
        <begin position="257"/>
        <end position="593"/>
    </location>
</feature>
<dbReference type="Pfam" id="PF00069">
    <property type="entry name" value="Pkinase"/>
    <property type="match status" value="1"/>
</dbReference>
<dbReference type="PROSITE" id="PS50011">
    <property type="entry name" value="PROTEIN_KINASE_DOM"/>
    <property type="match status" value="1"/>
</dbReference>
<dbReference type="InterPro" id="IPR000719">
    <property type="entry name" value="Prot_kinase_dom"/>
</dbReference>
<dbReference type="EMBL" id="CABFNP030001353">
    <property type="protein sequence ID" value="CAI6100807.1"/>
    <property type="molecule type" value="Genomic_DNA"/>
</dbReference>